<evidence type="ECO:0000256" key="1">
    <source>
        <dbReference type="SAM" id="MobiDB-lite"/>
    </source>
</evidence>
<evidence type="ECO:0000313" key="2">
    <source>
        <dbReference type="EMBL" id="MBX47886.1"/>
    </source>
</evidence>
<organism evidence="2">
    <name type="scientific">Rhizophora mucronata</name>
    <name type="common">Asiatic mangrove</name>
    <dbReference type="NCBI Taxonomy" id="61149"/>
    <lineage>
        <taxon>Eukaryota</taxon>
        <taxon>Viridiplantae</taxon>
        <taxon>Streptophyta</taxon>
        <taxon>Embryophyta</taxon>
        <taxon>Tracheophyta</taxon>
        <taxon>Spermatophyta</taxon>
        <taxon>Magnoliopsida</taxon>
        <taxon>eudicotyledons</taxon>
        <taxon>Gunneridae</taxon>
        <taxon>Pentapetalae</taxon>
        <taxon>rosids</taxon>
        <taxon>fabids</taxon>
        <taxon>Malpighiales</taxon>
        <taxon>Rhizophoraceae</taxon>
        <taxon>Rhizophora</taxon>
    </lineage>
</organism>
<reference evidence="2" key="1">
    <citation type="submission" date="2018-02" db="EMBL/GenBank/DDBJ databases">
        <title>Rhizophora mucronata_Transcriptome.</title>
        <authorList>
            <person name="Meera S.P."/>
            <person name="Sreeshan A."/>
            <person name="Augustine A."/>
        </authorList>
    </citation>
    <scope>NUCLEOTIDE SEQUENCE</scope>
    <source>
        <tissue evidence="2">Leaf</tissue>
    </source>
</reference>
<name>A0A2P2NZE5_RHIMU</name>
<feature type="region of interest" description="Disordered" evidence="1">
    <location>
        <begin position="137"/>
        <end position="164"/>
    </location>
</feature>
<dbReference type="PANTHER" id="PTHR32467:SF118">
    <property type="entry name" value="ETHYLENE-RESPONSIVE TRANSCRIPTION FACTOR RAP2-7"/>
    <property type="match status" value="1"/>
</dbReference>
<feature type="compositionally biased region" description="Basic residues" evidence="1">
    <location>
        <begin position="148"/>
        <end position="158"/>
    </location>
</feature>
<feature type="compositionally biased region" description="Basic and acidic residues" evidence="1">
    <location>
        <begin position="137"/>
        <end position="146"/>
    </location>
</feature>
<protein>
    <submittedName>
        <fullName evidence="2">Ethylene-responsive transcription factor RAP2-7-like isoform X2</fullName>
    </submittedName>
</protein>
<dbReference type="EMBL" id="GGEC01067402">
    <property type="protein sequence ID" value="MBX47886.1"/>
    <property type="molecule type" value="Transcribed_RNA"/>
</dbReference>
<dbReference type="AlphaFoldDB" id="A0A2P2NZE5"/>
<proteinExistence type="predicted"/>
<dbReference type="PANTHER" id="PTHR32467">
    <property type="entry name" value="AP2-LIKE ETHYLENE-RESPONSIVE TRANSCRIPTION FACTOR"/>
    <property type="match status" value="1"/>
</dbReference>
<sequence length="181" mass="19642">MALMLDLNLSVATNSDNSTSCSLEMVDAAAAAEEDLKLKKNLLELSNCQIASSGSFNSSSVVTGDEDSCSNGDVFAYSFGILSKEGAGTVYSDNNGDRTIPLFPLNAGANTSKLSGSRSQWSDLRCKAVDCSGAAEEQRMVAEPQHKPQVKKSRRGPRSRSSQYRGVTFYRRTGRWESHIW</sequence>
<accession>A0A2P2NZE5</accession>